<keyword evidence="2" id="KW-1185">Reference proteome</keyword>
<gene>
    <name evidence="1" type="ORF">MBBAR_12c00170</name>
</gene>
<proteinExistence type="predicted"/>
<dbReference type="Proteomes" id="UP000191661">
    <property type="component" value="Unassembled WGS sequence"/>
</dbReference>
<evidence type="ECO:0000313" key="2">
    <source>
        <dbReference type="Proteomes" id="UP000191661"/>
    </source>
</evidence>
<comment type="caution">
    <text evidence="1">The sequence shown here is derived from an EMBL/GenBank/DDBJ whole genome shotgun (WGS) entry which is preliminary data.</text>
</comment>
<evidence type="ECO:0000313" key="1">
    <source>
        <dbReference type="EMBL" id="OQD58543.1"/>
    </source>
</evidence>
<sequence length="178" mass="21419">MALCLANTVMAKEYTGGKWKYDKYNEDIYKDFYIKKGKTQYNVHVSEDYYKDKYWVGISNIPKGSRDVSHGHKNEIIKKNGKIYVGTKYKYDYKKQDFVVYNYKLVKKIIKKPINLKIKVKMTDFKYSLKTKYKTYHVKTKPKFYTNYYYHPKTKTLHYTIGTGVYLPKYCRFESIIV</sequence>
<reference evidence="1 2" key="1">
    <citation type="submission" date="2014-12" db="EMBL/GenBank/DDBJ databases">
        <title>Genome sequence of Methanobrevibacter arboriphilicus DH1, DSM1125.</title>
        <authorList>
            <person name="Poehlein A."/>
            <person name="Thauer R.K."/>
            <person name="Seedorf H."/>
            <person name="Daniel R."/>
        </authorList>
    </citation>
    <scope>NUCLEOTIDE SEQUENCE [LARGE SCALE GENOMIC DNA]</scope>
    <source>
        <strain evidence="1 2">DH1</strain>
    </source>
</reference>
<name>A0A1V6N1U4_METAZ</name>
<organism evidence="1 2">
    <name type="scientific">Methanobrevibacter arboriphilus JCM 13429 = DSM 1125</name>
    <dbReference type="NCBI Taxonomy" id="1300164"/>
    <lineage>
        <taxon>Archaea</taxon>
        <taxon>Methanobacteriati</taxon>
        <taxon>Methanobacteriota</taxon>
        <taxon>Methanomada group</taxon>
        <taxon>Methanobacteria</taxon>
        <taxon>Methanobacteriales</taxon>
        <taxon>Methanobacteriaceae</taxon>
        <taxon>Methanobrevibacter</taxon>
    </lineage>
</organism>
<dbReference type="AlphaFoldDB" id="A0A1V6N1U4"/>
<dbReference type="EMBL" id="JXMW01000012">
    <property type="protein sequence ID" value="OQD58543.1"/>
    <property type="molecule type" value="Genomic_DNA"/>
</dbReference>
<accession>A0A1V6N1U4</accession>
<protein>
    <submittedName>
        <fullName evidence="1">Uncharacterized protein</fullName>
    </submittedName>
</protein>